<evidence type="ECO:0000256" key="28">
    <source>
        <dbReference type="SAM" id="Phobius"/>
    </source>
</evidence>
<evidence type="ECO:0000256" key="16">
    <source>
        <dbReference type="ARBA" id="ARBA00022968"/>
    </source>
</evidence>
<evidence type="ECO:0000256" key="24">
    <source>
        <dbReference type="ARBA" id="ARBA00044770"/>
    </source>
</evidence>
<dbReference type="GO" id="GO:0005886">
    <property type="term" value="C:plasma membrane"/>
    <property type="evidence" value="ECO:0007669"/>
    <property type="project" value="UniProtKB-SubCell"/>
</dbReference>
<keyword evidence="18 28" id="KW-1133">Transmembrane helix</keyword>
<evidence type="ECO:0000256" key="21">
    <source>
        <dbReference type="ARBA" id="ARBA00023268"/>
    </source>
</evidence>
<dbReference type="FunFam" id="1.10.3810.10:FF:000001">
    <property type="entry name" value="Penicillin-binding protein 1A"/>
    <property type="match status" value="1"/>
</dbReference>
<name>A0A9D1DP09_9FIRM</name>
<feature type="transmembrane region" description="Helical" evidence="28">
    <location>
        <begin position="33"/>
        <end position="56"/>
    </location>
</feature>
<comment type="similarity">
    <text evidence="4">In the C-terminal section; belongs to the transpeptidase family.</text>
</comment>
<keyword evidence="15" id="KW-0133">Cell shape</keyword>
<dbReference type="GO" id="GO:0009252">
    <property type="term" value="P:peptidoglycan biosynthetic process"/>
    <property type="evidence" value="ECO:0007669"/>
    <property type="project" value="UniProtKB-KW"/>
</dbReference>
<evidence type="ECO:0000256" key="27">
    <source>
        <dbReference type="SAM" id="MobiDB-lite"/>
    </source>
</evidence>
<keyword evidence="14" id="KW-0378">Hydrolase</keyword>
<evidence type="ECO:0000256" key="26">
    <source>
        <dbReference type="ARBA" id="ARBA00060592"/>
    </source>
</evidence>
<keyword evidence="21" id="KW-0511">Multifunctional enzyme</keyword>
<evidence type="ECO:0000256" key="17">
    <source>
        <dbReference type="ARBA" id="ARBA00022984"/>
    </source>
</evidence>
<evidence type="ECO:0000256" key="10">
    <source>
        <dbReference type="ARBA" id="ARBA00022670"/>
    </source>
</evidence>
<evidence type="ECO:0000256" key="9">
    <source>
        <dbReference type="ARBA" id="ARBA00022645"/>
    </source>
</evidence>
<dbReference type="InterPro" id="IPR001264">
    <property type="entry name" value="Glyco_trans_51"/>
</dbReference>
<keyword evidence="9" id="KW-0121">Carboxypeptidase</keyword>
<dbReference type="InterPro" id="IPR012338">
    <property type="entry name" value="Beta-lactam/transpept-like"/>
</dbReference>
<evidence type="ECO:0000256" key="15">
    <source>
        <dbReference type="ARBA" id="ARBA00022960"/>
    </source>
</evidence>
<dbReference type="Proteomes" id="UP000886785">
    <property type="component" value="Unassembled WGS sequence"/>
</dbReference>
<dbReference type="GO" id="GO:0008360">
    <property type="term" value="P:regulation of cell shape"/>
    <property type="evidence" value="ECO:0007669"/>
    <property type="project" value="UniProtKB-KW"/>
</dbReference>
<feature type="compositionally biased region" description="Acidic residues" evidence="27">
    <location>
        <begin position="774"/>
        <end position="783"/>
    </location>
</feature>
<evidence type="ECO:0000259" key="30">
    <source>
        <dbReference type="Pfam" id="PF00912"/>
    </source>
</evidence>
<evidence type="ECO:0000256" key="12">
    <source>
        <dbReference type="ARBA" id="ARBA00022679"/>
    </source>
</evidence>
<dbReference type="SUPFAM" id="SSF56601">
    <property type="entry name" value="beta-lactamase/transpeptidase-like"/>
    <property type="match status" value="1"/>
</dbReference>
<reference evidence="31" key="1">
    <citation type="submission" date="2020-10" db="EMBL/GenBank/DDBJ databases">
        <authorList>
            <person name="Gilroy R."/>
        </authorList>
    </citation>
    <scope>NUCLEOTIDE SEQUENCE</scope>
    <source>
        <strain evidence="31">ChiSjej1B19-7085</strain>
    </source>
</reference>
<dbReference type="InterPro" id="IPR036950">
    <property type="entry name" value="PBP_transglycosylase"/>
</dbReference>
<evidence type="ECO:0000256" key="18">
    <source>
        <dbReference type="ARBA" id="ARBA00022989"/>
    </source>
</evidence>
<comment type="pathway">
    <text evidence="3">Cell wall biogenesis; peptidoglycan biosynthesis.</text>
</comment>
<keyword evidence="12" id="KW-0808">Transferase</keyword>
<evidence type="ECO:0000256" key="4">
    <source>
        <dbReference type="ARBA" id="ARBA00007090"/>
    </source>
</evidence>
<dbReference type="PANTHER" id="PTHR32282">
    <property type="entry name" value="BINDING PROTEIN TRANSPEPTIDASE, PUTATIVE-RELATED"/>
    <property type="match status" value="1"/>
</dbReference>
<evidence type="ECO:0000256" key="23">
    <source>
        <dbReference type="ARBA" id="ARBA00034000"/>
    </source>
</evidence>
<dbReference type="InterPro" id="IPR050396">
    <property type="entry name" value="Glycosyltr_51/Transpeptidase"/>
</dbReference>
<evidence type="ECO:0000256" key="3">
    <source>
        <dbReference type="ARBA" id="ARBA00004752"/>
    </source>
</evidence>
<dbReference type="InterPro" id="IPR023346">
    <property type="entry name" value="Lysozyme-like_dom_sf"/>
</dbReference>
<dbReference type="EMBL" id="DVHF01000023">
    <property type="protein sequence ID" value="HIR56388.1"/>
    <property type="molecule type" value="Genomic_DNA"/>
</dbReference>
<proteinExistence type="inferred from homology"/>
<dbReference type="Pfam" id="PF00905">
    <property type="entry name" value="Transpeptidase"/>
    <property type="match status" value="1"/>
</dbReference>
<evidence type="ECO:0000256" key="14">
    <source>
        <dbReference type="ARBA" id="ARBA00022801"/>
    </source>
</evidence>
<comment type="catalytic activity">
    <reaction evidence="23">
        <text>Preferential cleavage: (Ac)2-L-Lys-D-Ala-|-D-Ala. Also transpeptidation of peptidyl-alanyl moieties that are N-acyl substituents of D-alanine.</text>
        <dbReference type="EC" id="3.4.16.4"/>
    </reaction>
</comment>
<comment type="similarity">
    <text evidence="5">In the N-terminal section; belongs to the glycosyltransferase 51 family.</text>
</comment>
<dbReference type="EC" id="2.4.99.28" evidence="24"/>
<dbReference type="GO" id="GO:0030288">
    <property type="term" value="C:outer membrane-bounded periplasmic space"/>
    <property type="evidence" value="ECO:0007669"/>
    <property type="project" value="TreeGrafter"/>
</dbReference>
<evidence type="ECO:0000256" key="19">
    <source>
        <dbReference type="ARBA" id="ARBA00023136"/>
    </source>
</evidence>
<dbReference type="GO" id="GO:0006508">
    <property type="term" value="P:proteolysis"/>
    <property type="evidence" value="ECO:0007669"/>
    <property type="project" value="UniProtKB-KW"/>
</dbReference>
<keyword evidence="11" id="KW-0328">Glycosyltransferase</keyword>
<dbReference type="GO" id="GO:0009002">
    <property type="term" value="F:serine-type D-Ala-D-Ala carboxypeptidase activity"/>
    <property type="evidence" value="ECO:0007669"/>
    <property type="project" value="UniProtKB-EC"/>
</dbReference>
<keyword evidence="8" id="KW-1003">Cell membrane</keyword>
<gene>
    <name evidence="31" type="ORF">IAA54_01875</name>
</gene>
<protein>
    <recommendedName>
        <fullName evidence="7">Penicillin-binding protein 1A</fullName>
        <ecNumber evidence="24">2.4.99.28</ecNumber>
        <ecNumber evidence="6">3.4.16.4</ecNumber>
    </recommendedName>
</protein>
<evidence type="ECO:0000256" key="2">
    <source>
        <dbReference type="ARBA" id="ARBA00004401"/>
    </source>
</evidence>
<evidence type="ECO:0000256" key="6">
    <source>
        <dbReference type="ARBA" id="ARBA00012448"/>
    </source>
</evidence>
<evidence type="ECO:0000313" key="31">
    <source>
        <dbReference type="EMBL" id="HIR56388.1"/>
    </source>
</evidence>
<dbReference type="AlphaFoldDB" id="A0A9D1DP09"/>
<evidence type="ECO:0000256" key="8">
    <source>
        <dbReference type="ARBA" id="ARBA00022475"/>
    </source>
</evidence>
<sequence>MNRLSDGRSGEQRQGGHDATSTLSTLLRLPLKILGTVFAVLAIAGIIVSVSLFSFIMSMRDESIKLDLNQLQLNYTSFIYVNDENGEPQEYMRLTGGEDRVWVAFDQIPDNMKNAIIAIEDKRFREHKGVDWRRTFGAVLTLFTQGSDYGGSTFTQQLVKNLTGENEVSLTRKVKEIFRALNLEKKYSKDEILETYLNVVSFGSGCQGVQAAANLYFDKEIKDCTLAECAAIAGITQNPAAYTPLEHPQANKERQQTVLGEMYDQEMITEAEYNQAMAESENMNFVGYQTTEEAEETTNVSVWNWYIDDMFEDVVADLQESLKISEKEASNMMYHGGLTIYCAMDTQAQEIVDRAFSDPEVMPSDEDIEVGYFMMDYDGRVLATAGGKGEKQGNRLWSYATDTQRQPGSTIKPISVYAPAMEMGLINYSSLVLDEPVDDYFGPGRPGPNNWYRYFRGPIPVQYALEISANAPAVQLCKQIGPSTSYDFLTQQLGFTHLNPQTDRVELAAMALGGMNGGVTVKEMTSAFQIFGNGGKYNEPYTYYYVVDHDGNVILDNRNKDSVTAISSTTSTIMQRILRTVIYGAEGTGGRAAISGWEVFGKTGTSDDDYDSWFIGGTPYAVAGIWTGYEIPSRLGSTSDATRIWQYVMSEYLADKEVKQFTMDSEVISALYCTETGLLATGSCPTTKTGWYARDNMPAQCNGSHESESSVIPEESAPFEDPTIGESSVPESSGSGGLPPIYNPDNSSGVIITPPSSSSSSSSEEEPSSYPEYSEPEYSEPEYSEPSQEEPSVPEYSEPTVSEETPQEPDTGWDWIVPPGDTAQAYG</sequence>
<keyword evidence="10" id="KW-0645">Protease</keyword>
<dbReference type="EC" id="3.4.16.4" evidence="6"/>
<comment type="catalytic activity">
    <reaction evidence="25">
        <text>[GlcNAc-(1-&gt;4)-Mur2Ac(oyl-L-Ala-gamma-D-Glu-L-Lys-D-Ala-D-Ala)](n)-di-trans,octa-cis-undecaprenyl diphosphate + beta-D-GlcNAc-(1-&gt;4)-Mur2Ac(oyl-L-Ala-gamma-D-Glu-L-Lys-D-Ala-D-Ala)-di-trans,octa-cis-undecaprenyl diphosphate = [GlcNAc-(1-&gt;4)-Mur2Ac(oyl-L-Ala-gamma-D-Glu-L-Lys-D-Ala-D-Ala)](n+1)-di-trans,octa-cis-undecaprenyl diphosphate + di-trans,octa-cis-undecaprenyl diphosphate + H(+)</text>
        <dbReference type="Rhea" id="RHEA:23708"/>
        <dbReference type="Rhea" id="RHEA-COMP:9602"/>
        <dbReference type="Rhea" id="RHEA-COMP:9603"/>
        <dbReference type="ChEBI" id="CHEBI:15378"/>
        <dbReference type="ChEBI" id="CHEBI:58405"/>
        <dbReference type="ChEBI" id="CHEBI:60033"/>
        <dbReference type="ChEBI" id="CHEBI:78435"/>
        <dbReference type="EC" id="2.4.99.28"/>
    </reaction>
</comment>
<comment type="subcellular location">
    <subcellularLocation>
        <location evidence="2">Cell membrane</location>
        <topology evidence="2">Single-pass type II membrane protein</topology>
    </subcellularLocation>
</comment>
<dbReference type="InterPro" id="IPR001460">
    <property type="entry name" value="PCN-bd_Tpept"/>
</dbReference>
<feature type="domain" description="Penicillin-binding protein transpeptidase" evidence="29">
    <location>
        <begin position="378"/>
        <end position="619"/>
    </location>
</feature>
<keyword evidence="13 28" id="KW-0812">Transmembrane</keyword>
<accession>A0A9D1DP09</accession>
<keyword evidence="22" id="KW-0961">Cell wall biogenesis/degradation</keyword>
<dbReference type="Gene3D" id="1.10.3810.10">
    <property type="entry name" value="Biosynthetic peptidoglycan transglycosylase-like"/>
    <property type="match status" value="1"/>
</dbReference>
<evidence type="ECO:0000256" key="25">
    <source>
        <dbReference type="ARBA" id="ARBA00049902"/>
    </source>
</evidence>
<keyword evidence="20" id="KW-0046">Antibiotic resistance</keyword>
<keyword evidence="19 28" id="KW-0472">Membrane</keyword>
<comment type="function">
    <text evidence="1">Cell wall formation. Synthesis of cross-linked peptidoglycan from the lipid intermediates. The enzyme has a penicillin-insensitive transglycosylase N-terminal domain (formation of linear glycan strands) and a penicillin-sensitive transpeptidase C-terminal domain (cross-linking of the peptide subunits).</text>
</comment>
<reference evidence="31" key="2">
    <citation type="journal article" date="2021" name="PeerJ">
        <title>Extensive microbial diversity within the chicken gut microbiome revealed by metagenomics and culture.</title>
        <authorList>
            <person name="Gilroy R."/>
            <person name="Ravi A."/>
            <person name="Getino M."/>
            <person name="Pursley I."/>
            <person name="Horton D.L."/>
            <person name="Alikhan N.F."/>
            <person name="Baker D."/>
            <person name="Gharbi K."/>
            <person name="Hall N."/>
            <person name="Watson M."/>
            <person name="Adriaenssens E.M."/>
            <person name="Foster-Nyarko E."/>
            <person name="Jarju S."/>
            <person name="Secka A."/>
            <person name="Antonio M."/>
            <person name="Oren A."/>
            <person name="Chaudhuri R.R."/>
            <person name="La Ragione R."/>
            <person name="Hildebrand F."/>
            <person name="Pallen M.J."/>
        </authorList>
    </citation>
    <scope>NUCLEOTIDE SEQUENCE</scope>
    <source>
        <strain evidence="31">ChiSjej1B19-7085</strain>
    </source>
</reference>
<evidence type="ECO:0000256" key="22">
    <source>
        <dbReference type="ARBA" id="ARBA00023316"/>
    </source>
</evidence>
<dbReference type="PANTHER" id="PTHR32282:SF11">
    <property type="entry name" value="PENICILLIN-BINDING PROTEIN 1B"/>
    <property type="match status" value="1"/>
</dbReference>
<feature type="compositionally biased region" description="Low complexity" evidence="27">
    <location>
        <begin position="784"/>
        <end position="804"/>
    </location>
</feature>
<dbReference type="GO" id="GO:0008955">
    <property type="term" value="F:peptidoglycan glycosyltransferase activity"/>
    <property type="evidence" value="ECO:0007669"/>
    <property type="project" value="UniProtKB-EC"/>
</dbReference>
<evidence type="ECO:0000256" key="5">
    <source>
        <dbReference type="ARBA" id="ARBA00007739"/>
    </source>
</evidence>
<feature type="compositionally biased region" description="Low complexity" evidence="27">
    <location>
        <begin position="754"/>
        <end position="773"/>
    </location>
</feature>
<dbReference type="GO" id="GO:0071555">
    <property type="term" value="P:cell wall organization"/>
    <property type="evidence" value="ECO:0007669"/>
    <property type="project" value="UniProtKB-KW"/>
</dbReference>
<evidence type="ECO:0000256" key="20">
    <source>
        <dbReference type="ARBA" id="ARBA00023251"/>
    </source>
</evidence>
<comment type="pathway">
    <text evidence="26">Glycan biosynthesis.</text>
</comment>
<evidence type="ECO:0000259" key="29">
    <source>
        <dbReference type="Pfam" id="PF00905"/>
    </source>
</evidence>
<evidence type="ECO:0000256" key="11">
    <source>
        <dbReference type="ARBA" id="ARBA00022676"/>
    </source>
</evidence>
<dbReference type="GO" id="GO:0046677">
    <property type="term" value="P:response to antibiotic"/>
    <property type="evidence" value="ECO:0007669"/>
    <property type="project" value="UniProtKB-KW"/>
</dbReference>
<keyword evidence="17" id="KW-0573">Peptidoglycan synthesis</keyword>
<organism evidence="31 32">
    <name type="scientific">Candidatus Gallacutalibacter pullicola</name>
    <dbReference type="NCBI Taxonomy" id="2840830"/>
    <lineage>
        <taxon>Bacteria</taxon>
        <taxon>Bacillati</taxon>
        <taxon>Bacillota</taxon>
        <taxon>Clostridia</taxon>
        <taxon>Eubacteriales</taxon>
        <taxon>Candidatus Gallacutalibacter</taxon>
    </lineage>
</organism>
<feature type="region of interest" description="Disordered" evidence="27">
    <location>
        <begin position="699"/>
        <end position="827"/>
    </location>
</feature>
<dbReference type="Gene3D" id="3.40.710.10">
    <property type="entry name" value="DD-peptidase/beta-lactamase superfamily"/>
    <property type="match status" value="1"/>
</dbReference>
<evidence type="ECO:0000313" key="32">
    <source>
        <dbReference type="Proteomes" id="UP000886785"/>
    </source>
</evidence>
<dbReference type="Pfam" id="PF00912">
    <property type="entry name" value="Transgly"/>
    <property type="match status" value="1"/>
</dbReference>
<comment type="caution">
    <text evidence="31">The sequence shown here is derived from an EMBL/GenBank/DDBJ whole genome shotgun (WGS) entry which is preliminary data.</text>
</comment>
<keyword evidence="16" id="KW-0735">Signal-anchor</keyword>
<evidence type="ECO:0000256" key="1">
    <source>
        <dbReference type="ARBA" id="ARBA00002624"/>
    </source>
</evidence>
<feature type="domain" description="Glycosyl transferase family 51" evidence="30">
    <location>
        <begin position="96"/>
        <end position="262"/>
    </location>
</feature>
<evidence type="ECO:0000256" key="7">
    <source>
        <dbReference type="ARBA" id="ARBA00018638"/>
    </source>
</evidence>
<evidence type="ECO:0000256" key="13">
    <source>
        <dbReference type="ARBA" id="ARBA00022692"/>
    </source>
</evidence>
<dbReference type="SUPFAM" id="SSF53955">
    <property type="entry name" value="Lysozyme-like"/>
    <property type="match status" value="1"/>
</dbReference>
<dbReference type="GO" id="GO:0008658">
    <property type="term" value="F:penicillin binding"/>
    <property type="evidence" value="ECO:0007669"/>
    <property type="project" value="InterPro"/>
</dbReference>